<gene>
    <name evidence="2" type="ORF">METZ01_LOCUS218014</name>
</gene>
<dbReference type="InterPro" id="IPR029052">
    <property type="entry name" value="Metallo-depent_PP-like"/>
</dbReference>
<feature type="non-terminal residue" evidence="2">
    <location>
        <position position="1"/>
    </location>
</feature>
<accession>A0A382FQ78</accession>
<sequence>RMRLRLWSKPMSSKEKPPKNLKDRLAAVQGEAELTDVTRDKNMPPGWEPGVVWDGTEGTITADPIDSDEPNWDKMLLARGLNPEVYEIAEDVVRFSSWDGANGERKFSFRAAIRLKKPASHVLQEDVYQSIRKGKKVKHKPPSGDCHFVVALSDWQVGNRDGGGMEEQARKIANLVDLIPQRITDLRKMGYKIGHVVVAGMGDLAEGTCNFYPAQEFRIEADRRDQMKLVRRGLTDIIKAVAPVAKQVTVLTVGGNHGENRAKGKAFTTTGDNDDVAVFEPIAEAFQENKKAYGHIGWKIPLEQLSVSLTLAGHIVAFTHGHLSRPSQNAAQSIWTWWQKQAMGRAHPGVADANILITGHYHHLNVKEQEGRALFVCPSLTTVGEYFQDGNGVKTQPGTLTLTVDESGWGNLHLIN</sequence>
<name>A0A382FQ78_9ZZZZ</name>
<protein>
    <recommendedName>
        <fullName evidence="3">Calcineurin-like phosphoesterase domain-containing protein</fullName>
    </recommendedName>
</protein>
<evidence type="ECO:0000313" key="2">
    <source>
        <dbReference type="EMBL" id="SVB65160.1"/>
    </source>
</evidence>
<feature type="region of interest" description="Disordered" evidence="1">
    <location>
        <begin position="1"/>
        <end position="22"/>
    </location>
</feature>
<dbReference type="AlphaFoldDB" id="A0A382FQ78"/>
<dbReference type="Gene3D" id="3.60.21.10">
    <property type="match status" value="1"/>
</dbReference>
<evidence type="ECO:0008006" key="3">
    <source>
        <dbReference type="Google" id="ProtNLM"/>
    </source>
</evidence>
<dbReference type="EMBL" id="UINC01051245">
    <property type="protein sequence ID" value="SVB65160.1"/>
    <property type="molecule type" value="Genomic_DNA"/>
</dbReference>
<evidence type="ECO:0000256" key="1">
    <source>
        <dbReference type="SAM" id="MobiDB-lite"/>
    </source>
</evidence>
<organism evidence="2">
    <name type="scientific">marine metagenome</name>
    <dbReference type="NCBI Taxonomy" id="408172"/>
    <lineage>
        <taxon>unclassified sequences</taxon>
        <taxon>metagenomes</taxon>
        <taxon>ecological metagenomes</taxon>
    </lineage>
</organism>
<feature type="compositionally biased region" description="Basic and acidic residues" evidence="1">
    <location>
        <begin position="12"/>
        <end position="22"/>
    </location>
</feature>
<proteinExistence type="predicted"/>
<reference evidence="2" key="1">
    <citation type="submission" date="2018-05" db="EMBL/GenBank/DDBJ databases">
        <authorList>
            <person name="Lanie J.A."/>
            <person name="Ng W.-L."/>
            <person name="Kazmierczak K.M."/>
            <person name="Andrzejewski T.M."/>
            <person name="Davidsen T.M."/>
            <person name="Wayne K.J."/>
            <person name="Tettelin H."/>
            <person name="Glass J.I."/>
            <person name="Rusch D."/>
            <person name="Podicherti R."/>
            <person name="Tsui H.-C.T."/>
            <person name="Winkler M.E."/>
        </authorList>
    </citation>
    <scope>NUCLEOTIDE SEQUENCE</scope>
</reference>
<dbReference type="SUPFAM" id="SSF56300">
    <property type="entry name" value="Metallo-dependent phosphatases"/>
    <property type="match status" value="1"/>
</dbReference>